<dbReference type="GO" id="GO:0016810">
    <property type="term" value="F:hydrolase activity, acting on carbon-nitrogen (but not peptide) bonds"/>
    <property type="evidence" value="ECO:0007669"/>
    <property type="project" value="InterPro"/>
</dbReference>
<dbReference type="InterPro" id="IPR013108">
    <property type="entry name" value="Amidohydro_3"/>
</dbReference>
<dbReference type="EMBL" id="VCQV01000004">
    <property type="protein sequence ID" value="TWP37894.1"/>
    <property type="molecule type" value="Genomic_DNA"/>
</dbReference>
<keyword evidence="2" id="KW-0378">Hydrolase</keyword>
<reference evidence="2 3" key="1">
    <citation type="submission" date="2019-05" db="EMBL/GenBank/DDBJ databases">
        <authorList>
            <person name="Lee S.D."/>
        </authorList>
    </citation>
    <scope>NUCLEOTIDE SEQUENCE [LARGE SCALE GENOMIC DNA]</scope>
    <source>
        <strain evidence="2 3">C5-26</strain>
    </source>
</reference>
<reference evidence="2 3" key="2">
    <citation type="submission" date="2019-08" db="EMBL/GenBank/DDBJ databases">
        <title>Jejuicoccus antrihumi gen. nov., sp. nov., a new member of the family Dermacoccaceae isolated from a cave.</title>
        <authorList>
            <person name="Schumann P."/>
            <person name="Kim I.S."/>
        </authorList>
    </citation>
    <scope>NUCLEOTIDE SEQUENCE [LARGE SCALE GENOMIC DNA]</scope>
    <source>
        <strain evidence="2 3">C5-26</strain>
    </source>
</reference>
<evidence type="ECO:0000313" key="2">
    <source>
        <dbReference type="EMBL" id="TWP37894.1"/>
    </source>
</evidence>
<dbReference type="Pfam" id="PF07969">
    <property type="entry name" value="Amidohydro_3"/>
    <property type="match status" value="1"/>
</dbReference>
<organism evidence="2 3">
    <name type="scientific">Leekyejoonella antrihumi</name>
    <dbReference type="NCBI Taxonomy" id="1660198"/>
    <lineage>
        <taxon>Bacteria</taxon>
        <taxon>Bacillati</taxon>
        <taxon>Actinomycetota</taxon>
        <taxon>Actinomycetes</taxon>
        <taxon>Micrococcales</taxon>
        <taxon>Dermacoccaceae</taxon>
        <taxon>Leekyejoonella</taxon>
    </lineage>
</organism>
<dbReference type="Gene3D" id="3.20.20.140">
    <property type="entry name" value="Metal-dependent hydrolases"/>
    <property type="match status" value="1"/>
</dbReference>
<dbReference type="OrthoDB" id="3238066at2"/>
<protein>
    <submittedName>
        <fullName evidence="2">Amidohydrolase</fullName>
    </submittedName>
</protein>
<dbReference type="PANTHER" id="PTHR22642:SF2">
    <property type="entry name" value="PROTEIN LONG AFTER FAR-RED 3"/>
    <property type="match status" value="1"/>
</dbReference>
<dbReference type="InterPro" id="IPR032466">
    <property type="entry name" value="Metal_Hydrolase"/>
</dbReference>
<dbReference type="InterPro" id="IPR033932">
    <property type="entry name" value="YtcJ-like"/>
</dbReference>
<dbReference type="SUPFAM" id="SSF51556">
    <property type="entry name" value="Metallo-dependent hydrolases"/>
    <property type="match status" value="1"/>
</dbReference>
<dbReference type="PANTHER" id="PTHR22642">
    <property type="entry name" value="IMIDAZOLONEPROPIONASE"/>
    <property type="match status" value="1"/>
</dbReference>
<dbReference type="CDD" id="cd01300">
    <property type="entry name" value="YtcJ_like"/>
    <property type="match status" value="1"/>
</dbReference>
<sequence>MTVLYRHPRIWTGDPTSPWATALLTDRERLVAVGDAAVSRAQTAHARVVDLPGVLVIPGLHDAHIHTANLARDLVSVDLRPARSMDQALAMVHEHAAAAPVGIWLFGGRWDANKWSGRTIPDRHVLDRVSHDHPVALPSIDGHTMWANTIALKLAGITSSTPDPVGGRIERDETGEPTGILREQASEPLRDIQAGDASGALEPLLLHCQEELLSVGLTSVTDIDGEDARTAYLAMRESGRLRLRVTKAIPLVALDRAIAEGRRTGQGDDWMRVGPVKLFSDGALGSHTSYMSHEFPGDAGNHGMARMSVDEVAELTRKAVAAGIGVATHAIGDQANATVLDGYERVLRETGTDLRLRIEHTQHLKPADVGRIARLGVIASMQPTHCNSDIDLADELLAGQDLVSYGWKSLLDAGAVLALGSDSPVEEPNPFHGLYAAITRQRADGTPVGGWQPHERLSMTQALHAHTVGSAYAAGDEGRKGVLQPGMLADFVAVDTDILDEQVLAHEPVRVHDAQALATVVGGEIRWQATS</sequence>
<dbReference type="Gene3D" id="2.30.40.10">
    <property type="entry name" value="Urease, subunit C, domain 1"/>
    <property type="match status" value="1"/>
</dbReference>
<name>A0A563E7U1_9MICO</name>
<proteinExistence type="predicted"/>
<dbReference type="SUPFAM" id="SSF51338">
    <property type="entry name" value="Composite domain of metallo-dependent hydrolases"/>
    <property type="match status" value="1"/>
</dbReference>
<dbReference type="RefSeq" id="WP_146315464.1">
    <property type="nucleotide sequence ID" value="NZ_VCQV01000004.1"/>
</dbReference>
<comment type="caution">
    <text evidence="2">The sequence shown here is derived from an EMBL/GenBank/DDBJ whole genome shotgun (WGS) entry which is preliminary data.</text>
</comment>
<feature type="domain" description="Amidohydrolase 3" evidence="1">
    <location>
        <begin position="47"/>
        <end position="525"/>
    </location>
</feature>
<evidence type="ECO:0000313" key="3">
    <source>
        <dbReference type="Proteomes" id="UP000320244"/>
    </source>
</evidence>
<accession>A0A563E7U1</accession>
<evidence type="ECO:0000259" key="1">
    <source>
        <dbReference type="Pfam" id="PF07969"/>
    </source>
</evidence>
<dbReference type="InterPro" id="IPR011059">
    <property type="entry name" value="Metal-dep_hydrolase_composite"/>
</dbReference>
<gene>
    <name evidence="2" type="ORF">FGL98_04055</name>
</gene>
<keyword evidence="3" id="KW-1185">Reference proteome</keyword>
<dbReference type="Proteomes" id="UP000320244">
    <property type="component" value="Unassembled WGS sequence"/>
</dbReference>
<dbReference type="Gene3D" id="3.10.310.70">
    <property type="match status" value="1"/>
</dbReference>
<dbReference type="AlphaFoldDB" id="A0A563E7U1"/>